<organism evidence="2 3">
    <name type="scientific">Caerostris extrusa</name>
    <name type="common">Bark spider</name>
    <name type="synonym">Caerostris bankana</name>
    <dbReference type="NCBI Taxonomy" id="172846"/>
    <lineage>
        <taxon>Eukaryota</taxon>
        <taxon>Metazoa</taxon>
        <taxon>Ecdysozoa</taxon>
        <taxon>Arthropoda</taxon>
        <taxon>Chelicerata</taxon>
        <taxon>Arachnida</taxon>
        <taxon>Araneae</taxon>
        <taxon>Araneomorphae</taxon>
        <taxon>Entelegynae</taxon>
        <taxon>Araneoidea</taxon>
        <taxon>Araneidae</taxon>
        <taxon>Caerostris</taxon>
    </lineage>
</organism>
<comment type="caution">
    <text evidence="2">The sequence shown here is derived from an EMBL/GenBank/DDBJ whole genome shotgun (WGS) entry which is preliminary data.</text>
</comment>
<name>A0AAV4VFF8_CAEEX</name>
<sequence length="93" mass="11010">MRTYKEHLLWLKLRKTAQKKNISFPDEKLLLVKVWHSSVTLTKHDRLTELELFSPTLVLQGGREHWIPNPVSRQRSRTHEELREGGQTEPLSK</sequence>
<keyword evidence="3" id="KW-1185">Reference proteome</keyword>
<reference evidence="2 3" key="1">
    <citation type="submission" date="2021-06" db="EMBL/GenBank/DDBJ databases">
        <title>Caerostris extrusa draft genome.</title>
        <authorList>
            <person name="Kono N."/>
            <person name="Arakawa K."/>
        </authorList>
    </citation>
    <scope>NUCLEOTIDE SEQUENCE [LARGE SCALE GENOMIC DNA]</scope>
</reference>
<feature type="compositionally biased region" description="Basic and acidic residues" evidence="1">
    <location>
        <begin position="77"/>
        <end position="93"/>
    </location>
</feature>
<evidence type="ECO:0000313" key="3">
    <source>
        <dbReference type="Proteomes" id="UP001054945"/>
    </source>
</evidence>
<evidence type="ECO:0000256" key="1">
    <source>
        <dbReference type="SAM" id="MobiDB-lite"/>
    </source>
</evidence>
<protein>
    <submittedName>
        <fullName evidence="2">Uncharacterized protein</fullName>
    </submittedName>
</protein>
<accession>A0AAV4VFF8</accession>
<dbReference type="Proteomes" id="UP001054945">
    <property type="component" value="Unassembled WGS sequence"/>
</dbReference>
<evidence type="ECO:0000313" key="2">
    <source>
        <dbReference type="EMBL" id="GIY68283.1"/>
    </source>
</evidence>
<feature type="region of interest" description="Disordered" evidence="1">
    <location>
        <begin position="68"/>
        <end position="93"/>
    </location>
</feature>
<proteinExistence type="predicted"/>
<dbReference type="EMBL" id="BPLR01014358">
    <property type="protein sequence ID" value="GIY68283.1"/>
    <property type="molecule type" value="Genomic_DNA"/>
</dbReference>
<gene>
    <name evidence="2" type="ORF">CEXT_141571</name>
</gene>
<dbReference type="AlphaFoldDB" id="A0AAV4VFF8"/>